<dbReference type="VEuPathDB" id="MicrosporidiaDB:EHP00_770"/>
<evidence type="ECO:0000313" key="4">
    <source>
        <dbReference type="Proteomes" id="UP000192758"/>
    </source>
</evidence>
<keyword evidence="1" id="KW-0732">Signal</keyword>
<gene>
    <name evidence="3" type="ORF">EHP00_2700</name>
    <name evidence="2" type="ORF">EHP00_770</name>
</gene>
<dbReference type="EMBL" id="MNPJ01000018">
    <property type="protein sequence ID" value="OQS54683.1"/>
    <property type="molecule type" value="Genomic_DNA"/>
</dbReference>
<protein>
    <submittedName>
        <fullName evidence="2">Uncharacterized protein</fullName>
    </submittedName>
</protein>
<feature type="chain" id="PRO_5011904028" evidence="1">
    <location>
        <begin position="16"/>
        <end position="189"/>
    </location>
</feature>
<evidence type="ECO:0000313" key="2">
    <source>
        <dbReference type="EMBL" id="OQS54683.1"/>
    </source>
</evidence>
<evidence type="ECO:0000256" key="1">
    <source>
        <dbReference type="SAM" id="SignalP"/>
    </source>
</evidence>
<dbReference type="EMBL" id="MNPJ01000011">
    <property type="protein sequence ID" value="OQS55309.1"/>
    <property type="molecule type" value="Genomic_DNA"/>
</dbReference>
<reference evidence="2 4" key="1">
    <citation type="journal article" date="2017" name="Environ. Microbiol.">
        <title>Decay of the glycolytic pathway and adaptation to intranuclear parasitism within Enterocytozoonidae microsporidia.</title>
        <authorList>
            <person name="Wiredu Boakye D."/>
            <person name="Jaroenlak P."/>
            <person name="Prachumwat A."/>
            <person name="Williams T.A."/>
            <person name="Bateman K.S."/>
            <person name="Itsathitphaisarn O."/>
            <person name="Sritunyalucksana K."/>
            <person name="Paszkiewicz K.H."/>
            <person name="Moore K.A."/>
            <person name="Stentiford G.D."/>
            <person name="Williams B.A."/>
        </authorList>
    </citation>
    <scope>NUCLEOTIDE SEQUENCE [LARGE SCALE GENOMIC DNA]</scope>
    <source>
        <strain evidence="2 4">TH1</strain>
    </source>
</reference>
<dbReference type="Proteomes" id="UP000192758">
    <property type="component" value="Unassembled WGS sequence"/>
</dbReference>
<proteinExistence type="predicted"/>
<name>A0A1W0E607_9MICR</name>
<evidence type="ECO:0000313" key="3">
    <source>
        <dbReference type="EMBL" id="OQS55309.1"/>
    </source>
</evidence>
<dbReference type="VEuPathDB" id="MicrosporidiaDB:EHP00_2700"/>
<sequence length="189" mass="22446">MLIILFRTLFGASNSATSVEDEKMIILQKVINFEYKTEIACNEIKLEMGFLPLDSLEKSVEELIKLKTDFLEIEKQLNERISPNHHINHRLNKICSMFDEIAKVCKFDFYDFYMDKLVKLQRLNILKDTKQKILKLKEEIKTKILVITLCIEKLNVFVNAYFDLFPFESEIFNLKRFLVEQHQKLSNML</sequence>
<feature type="signal peptide" evidence="1">
    <location>
        <begin position="1"/>
        <end position="15"/>
    </location>
</feature>
<comment type="caution">
    <text evidence="2">The sequence shown here is derived from an EMBL/GenBank/DDBJ whole genome shotgun (WGS) entry which is preliminary data.</text>
</comment>
<organism evidence="2 4">
    <name type="scientific">Ecytonucleospora hepatopenaei</name>
    <dbReference type="NCBI Taxonomy" id="646526"/>
    <lineage>
        <taxon>Eukaryota</taxon>
        <taxon>Fungi</taxon>
        <taxon>Fungi incertae sedis</taxon>
        <taxon>Microsporidia</taxon>
        <taxon>Enterocytozoonidae</taxon>
        <taxon>Ecytonucleospora</taxon>
    </lineage>
</organism>
<keyword evidence="4" id="KW-1185">Reference proteome</keyword>
<dbReference type="AlphaFoldDB" id="A0A1W0E607"/>
<accession>A0A1W0E607</accession>